<sequence length="152" mass="16298">MAGSPSYQIGFANHYIKPSAKKPMWPLFEAFSRSGVLGYRSARSSSSSGALKAHTNVGNAVSRHEFGNSAEAGFFELRNSLAARESNYLDCNVVGQGGPEKVLVGVVEGGNKTIYRVSDLLTVAESPGELSRKDVGYGSHFLLFRLKACGSY</sequence>
<dbReference type="AlphaFoldDB" id="A0A9N9Y0Q1"/>
<proteinExistence type="predicted"/>
<reference evidence="1" key="1">
    <citation type="submission" date="2021-10" db="EMBL/GenBank/DDBJ databases">
        <authorList>
            <person name="Piombo E."/>
        </authorList>
    </citation>
    <scope>NUCLEOTIDE SEQUENCE</scope>
</reference>
<dbReference type="Proteomes" id="UP000754883">
    <property type="component" value="Unassembled WGS sequence"/>
</dbReference>
<evidence type="ECO:0000313" key="2">
    <source>
        <dbReference type="Proteomes" id="UP000754883"/>
    </source>
</evidence>
<comment type="caution">
    <text evidence="1">The sequence shown here is derived from an EMBL/GenBank/DDBJ whole genome shotgun (WGS) entry which is preliminary data.</text>
</comment>
<name>A0A9N9Y0Q1_9HYPO</name>
<dbReference type="EMBL" id="CABFNO020001301">
    <property type="protein sequence ID" value="CAG9979519.1"/>
    <property type="molecule type" value="Genomic_DNA"/>
</dbReference>
<gene>
    <name evidence="1" type="ORF">CBYS24578_00004979</name>
</gene>
<accession>A0A9N9Y0Q1</accession>
<evidence type="ECO:0000313" key="1">
    <source>
        <dbReference type="EMBL" id="CAG9979519.1"/>
    </source>
</evidence>
<organism evidence="1 2">
    <name type="scientific">Clonostachys byssicola</name>
    <dbReference type="NCBI Taxonomy" id="160290"/>
    <lineage>
        <taxon>Eukaryota</taxon>
        <taxon>Fungi</taxon>
        <taxon>Dikarya</taxon>
        <taxon>Ascomycota</taxon>
        <taxon>Pezizomycotina</taxon>
        <taxon>Sordariomycetes</taxon>
        <taxon>Hypocreomycetidae</taxon>
        <taxon>Hypocreales</taxon>
        <taxon>Bionectriaceae</taxon>
        <taxon>Clonostachys</taxon>
    </lineage>
</organism>
<protein>
    <submittedName>
        <fullName evidence="1">Uncharacterized protein</fullName>
    </submittedName>
</protein>
<keyword evidence="2" id="KW-1185">Reference proteome</keyword>